<organism evidence="8 9">
    <name type="scientific">Aphanomyces stellatus</name>
    <dbReference type="NCBI Taxonomy" id="120398"/>
    <lineage>
        <taxon>Eukaryota</taxon>
        <taxon>Sar</taxon>
        <taxon>Stramenopiles</taxon>
        <taxon>Oomycota</taxon>
        <taxon>Saprolegniomycetes</taxon>
        <taxon>Saprolegniales</taxon>
        <taxon>Verrucalvaceae</taxon>
        <taxon>Aphanomyces</taxon>
    </lineage>
</organism>
<keyword evidence="3" id="KW-0560">Oxidoreductase</keyword>
<reference evidence="8 9" key="1">
    <citation type="submission" date="2019-03" db="EMBL/GenBank/DDBJ databases">
        <authorList>
            <person name="Gaulin E."/>
            <person name="Dumas B."/>
        </authorList>
    </citation>
    <scope>NUCLEOTIDE SEQUENCE [LARGE SCALE GENOMIC DNA]</scope>
    <source>
        <strain evidence="8">CBS 568.67</strain>
    </source>
</reference>
<evidence type="ECO:0000259" key="6">
    <source>
        <dbReference type="Pfam" id="PF14226"/>
    </source>
</evidence>
<dbReference type="Pfam" id="PF03171">
    <property type="entry name" value="2OG-FeII_Oxy"/>
    <property type="match status" value="1"/>
</dbReference>
<dbReference type="AlphaFoldDB" id="A0A485LD70"/>
<dbReference type="SUPFAM" id="SSF88697">
    <property type="entry name" value="PUA domain-like"/>
    <property type="match status" value="1"/>
</dbReference>
<dbReference type="Proteomes" id="UP000332933">
    <property type="component" value="Unassembled WGS sequence"/>
</dbReference>
<dbReference type="GO" id="GO:0016491">
    <property type="term" value="F:oxidoreductase activity"/>
    <property type="evidence" value="ECO:0007669"/>
    <property type="project" value="UniProtKB-KW"/>
</dbReference>
<name>A0A485LD70_9STRA</name>
<dbReference type="Gene3D" id="2.60.120.330">
    <property type="entry name" value="B-lactam Antibiotic, Isopenicillin N Synthase, Chain"/>
    <property type="match status" value="1"/>
</dbReference>
<evidence type="ECO:0000313" key="7">
    <source>
        <dbReference type="EMBL" id="KAF0689060.1"/>
    </source>
</evidence>
<feature type="domain" description="Isopenicillin N synthase-like Fe(2+) 2OG dioxygenase" evidence="5">
    <location>
        <begin position="326"/>
        <end position="440"/>
    </location>
</feature>
<dbReference type="Pfam" id="PF14226">
    <property type="entry name" value="DIOX_N"/>
    <property type="match status" value="1"/>
</dbReference>
<evidence type="ECO:0000256" key="3">
    <source>
        <dbReference type="ARBA" id="ARBA00023002"/>
    </source>
</evidence>
<dbReference type="SUPFAM" id="SSF51197">
    <property type="entry name" value="Clavaminate synthase-like"/>
    <property type="match status" value="1"/>
</dbReference>
<dbReference type="InterPro" id="IPR026992">
    <property type="entry name" value="DIOX_N"/>
</dbReference>
<dbReference type="EMBL" id="CAADRA010006542">
    <property type="protein sequence ID" value="VFT96154.1"/>
    <property type="molecule type" value="Genomic_DNA"/>
</dbReference>
<dbReference type="PANTHER" id="PTHR10209:SF885">
    <property type="entry name" value="2OG-FE(II) OXYGENASE FAMILY, PUTATIVE (AFU_ORTHOLOGUE AFUA_2G00750)-RELATED"/>
    <property type="match status" value="1"/>
</dbReference>
<dbReference type="GO" id="GO:0046872">
    <property type="term" value="F:metal ion binding"/>
    <property type="evidence" value="ECO:0007669"/>
    <property type="project" value="UniProtKB-KW"/>
</dbReference>
<evidence type="ECO:0000313" key="8">
    <source>
        <dbReference type="EMBL" id="VFT96154.1"/>
    </source>
</evidence>
<gene>
    <name evidence="8" type="primary">Aste57867_19441</name>
    <name evidence="7" type="ORF">As57867_019377</name>
    <name evidence="8" type="ORF">ASTE57867_19441</name>
</gene>
<evidence type="ECO:0000256" key="2">
    <source>
        <dbReference type="ARBA" id="ARBA00022723"/>
    </source>
</evidence>
<accession>A0A485LD70</accession>
<evidence type="ECO:0000256" key="1">
    <source>
        <dbReference type="ARBA" id="ARBA00008056"/>
    </source>
</evidence>
<protein>
    <submittedName>
        <fullName evidence="8">Aste57867_19441 protein</fullName>
    </submittedName>
</protein>
<evidence type="ECO:0000259" key="5">
    <source>
        <dbReference type="Pfam" id="PF03171"/>
    </source>
</evidence>
<dbReference type="InterPro" id="IPR015947">
    <property type="entry name" value="PUA-like_sf"/>
</dbReference>
<dbReference type="Gene3D" id="2.30.130.30">
    <property type="entry name" value="Hypothetical protein"/>
    <property type="match status" value="1"/>
</dbReference>
<feature type="domain" description="Non-haem dioxygenase N-terminal" evidence="6">
    <location>
        <begin position="142"/>
        <end position="238"/>
    </location>
</feature>
<keyword evidence="4" id="KW-0408">Iron</keyword>
<dbReference type="EMBL" id="VJMH01006521">
    <property type="protein sequence ID" value="KAF0689060.1"/>
    <property type="molecule type" value="Genomic_DNA"/>
</dbReference>
<dbReference type="InterPro" id="IPR044861">
    <property type="entry name" value="IPNS-like_FE2OG_OXY"/>
</dbReference>
<comment type="similarity">
    <text evidence="1">Belongs to the iron/ascorbate-dependent oxidoreductase family.</text>
</comment>
<evidence type="ECO:0000313" key="9">
    <source>
        <dbReference type="Proteomes" id="UP000332933"/>
    </source>
</evidence>
<keyword evidence="9" id="KW-1185">Reference proteome</keyword>
<evidence type="ECO:0000256" key="4">
    <source>
        <dbReference type="ARBA" id="ARBA00023004"/>
    </source>
</evidence>
<dbReference type="PANTHER" id="PTHR10209">
    <property type="entry name" value="OXIDOREDUCTASE, 2OG-FE II OXYGENASE FAMILY PROTEIN"/>
    <property type="match status" value="1"/>
</dbReference>
<keyword evidence="2" id="KW-0479">Metal-binding</keyword>
<dbReference type="OrthoDB" id="288590at2759"/>
<sequence length="506" mass="56252">MLSVLLECQAPYTEWILSGRKTIETRRYPYPAHLLNKPIWLLETPSGTVGKSALPDVVELASVPGVRILGSIVVCESFRYESREQWDRDETSHCVPSNSGYAWTADGDFYGWVLSSTATLPSPAITHVSRSYRSFFLPVLPVPTVDISDPDSPDVLRAIEDQCKSTGFLRVSWSEFPVDVVARAHDAMRRFFDLDDATKESISKATLVKANDSYCPTGFRSTKGMYNGEGRESWSCTRPDYIPGAAAFDTPFYRLGRKFFAEAPDPQVLWPSEDLVPGFRVALTEYYAAVEALGHVLFRIFARILHLPDADALLNLARHHASSLNVSHLKPSQDRQGSTVVLAPHADITCFTILSHDTADGASGTACLEILNPAHDSTDPHSIAWLGLADVPAQRPSFLVNLGQIMQRWSNGHLKATLHRVVKPIHESTLQQRRQAMVFFQVTNYDAMLASVVPGTPKYTPERMADFTETRFGPVASNMETVQAYSIYNKDVMSPEEFVKLATLHA</sequence>
<reference evidence="7" key="2">
    <citation type="submission" date="2019-06" db="EMBL/GenBank/DDBJ databases">
        <title>Genomics analysis of Aphanomyces spp. identifies a new class of oomycete effector associated with host adaptation.</title>
        <authorList>
            <person name="Gaulin E."/>
        </authorList>
    </citation>
    <scope>NUCLEOTIDE SEQUENCE</scope>
    <source>
        <strain evidence="7">CBS 578.67</strain>
    </source>
</reference>
<dbReference type="InterPro" id="IPR027443">
    <property type="entry name" value="IPNS-like_sf"/>
</dbReference>
<proteinExistence type="inferred from homology"/>